<sequence>MQRFYNFLITVQICSTAEGKACTCSTRTRKSIPREILYGSHSPVHTLQSTCSPVHSIQGSMSPPTVRSMPSSPSRIPYGPRAGGGVPGSATLPRAGMSSGPPSRSVTPSPSAILERRDVKPDEDLSSKSMALVRADGLYVNVTDPYAVQEGRLSIASSQGGGHTGDMVDIGGGSLHRASVKSTASYTENPEQQHSLYRQKSRRYGESQGLPPLGTKTPPPSPHRLNDNHGPVASERGSPIRRSLRKESNGNTVEVVNRTRGSVSSVSSSPVFVELPPGHYGDRLFQGHLTPNDPQTR</sequence>
<dbReference type="Proteomes" id="UP000472277">
    <property type="component" value="Chromosome 21"/>
</dbReference>
<evidence type="ECO:0000313" key="3">
    <source>
        <dbReference type="Proteomes" id="UP000472277"/>
    </source>
</evidence>
<evidence type="ECO:0000256" key="1">
    <source>
        <dbReference type="SAM" id="MobiDB-lite"/>
    </source>
</evidence>
<reference evidence="2" key="2">
    <citation type="submission" date="2025-09" db="UniProtKB">
        <authorList>
            <consortium name="Ensembl"/>
        </authorList>
    </citation>
    <scope>IDENTIFICATION</scope>
</reference>
<dbReference type="InterPro" id="IPR051825">
    <property type="entry name" value="SRCIN1"/>
</dbReference>
<accession>A0A674E303</accession>
<proteinExistence type="predicted"/>
<feature type="compositionally biased region" description="Low complexity" evidence="1">
    <location>
        <begin position="262"/>
        <end position="273"/>
    </location>
</feature>
<feature type="compositionally biased region" description="Basic and acidic residues" evidence="1">
    <location>
        <begin position="114"/>
        <end position="125"/>
    </location>
</feature>
<feature type="region of interest" description="Disordered" evidence="1">
    <location>
        <begin position="55"/>
        <end position="125"/>
    </location>
</feature>
<dbReference type="GeneTree" id="ENSGT00940000156098"/>
<organism evidence="2 3">
    <name type="scientific">Salmo trutta</name>
    <name type="common">Brown trout</name>
    <dbReference type="NCBI Taxonomy" id="8032"/>
    <lineage>
        <taxon>Eukaryota</taxon>
        <taxon>Metazoa</taxon>
        <taxon>Chordata</taxon>
        <taxon>Craniata</taxon>
        <taxon>Vertebrata</taxon>
        <taxon>Euteleostomi</taxon>
        <taxon>Actinopterygii</taxon>
        <taxon>Neopterygii</taxon>
        <taxon>Teleostei</taxon>
        <taxon>Protacanthopterygii</taxon>
        <taxon>Salmoniformes</taxon>
        <taxon>Salmonidae</taxon>
        <taxon>Salmoninae</taxon>
        <taxon>Salmo</taxon>
    </lineage>
</organism>
<feature type="region of interest" description="Disordered" evidence="1">
    <location>
        <begin position="179"/>
        <end position="297"/>
    </location>
</feature>
<dbReference type="Ensembl" id="ENSSTUT00000109596.1">
    <property type="protein sequence ID" value="ENSSTUP00000102181.1"/>
    <property type="gene ID" value="ENSSTUG00000045641.1"/>
</dbReference>
<feature type="compositionally biased region" description="Polar residues" evidence="1">
    <location>
        <begin position="100"/>
        <end position="110"/>
    </location>
</feature>
<keyword evidence="3" id="KW-1185">Reference proteome</keyword>
<protein>
    <submittedName>
        <fullName evidence="2">KIAA1217</fullName>
    </submittedName>
</protein>
<evidence type="ECO:0000313" key="2">
    <source>
        <dbReference type="Ensembl" id="ENSSTUP00000102181.1"/>
    </source>
</evidence>
<feature type="compositionally biased region" description="Polar residues" evidence="1">
    <location>
        <begin position="180"/>
        <end position="196"/>
    </location>
</feature>
<dbReference type="PANTHER" id="PTHR22741">
    <property type="entry name" value="P140CAP/SNIP-RELATED"/>
    <property type="match status" value="1"/>
</dbReference>
<name>A0A674E303_SALTR</name>
<dbReference type="AlphaFoldDB" id="A0A674E303"/>
<reference evidence="2" key="1">
    <citation type="submission" date="2025-08" db="UniProtKB">
        <authorList>
            <consortium name="Ensembl"/>
        </authorList>
    </citation>
    <scope>IDENTIFICATION</scope>
</reference>
<feature type="compositionally biased region" description="Polar residues" evidence="1">
    <location>
        <begin position="55"/>
        <end position="74"/>
    </location>
</feature>
<dbReference type="PANTHER" id="PTHR22741:SF11">
    <property type="entry name" value="SICKLE TAIL PROTEIN HOMOLOG"/>
    <property type="match status" value="1"/>
</dbReference>
<gene>
    <name evidence="2" type="primary">KIAA1217</name>
    <name evidence="2" type="synonym">LOC115157045</name>
</gene>
<dbReference type="GO" id="GO:0005737">
    <property type="term" value="C:cytoplasm"/>
    <property type="evidence" value="ECO:0007669"/>
    <property type="project" value="TreeGrafter"/>
</dbReference>